<name>A0AAV8UTG2_9RHOD</name>
<accession>A0AAV8UTG2</accession>
<evidence type="ECO:0000259" key="1">
    <source>
        <dbReference type="Pfam" id="PF01593"/>
    </source>
</evidence>
<dbReference type="Gene3D" id="3.50.50.60">
    <property type="entry name" value="FAD/NAD(P)-binding domain"/>
    <property type="match status" value="2"/>
</dbReference>
<protein>
    <recommendedName>
        <fullName evidence="1">Amine oxidase domain-containing protein</fullName>
    </recommendedName>
</protein>
<dbReference type="Proteomes" id="UP001157974">
    <property type="component" value="Unassembled WGS sequence"/>
</dbReference>
<gene>
    <name evidence="2" type="ORF">NDN08_002324</name>
</gene>
<dbReference type="PANTHER" id="PTHR46313:SF3">
    <property type="entry name" value="PROLYCOPENE ISOMERASE, CHLOROPLASTIC"/>
    <property type="match status" value="1"/>
</dbReference>
<reference evidence="2 3" key="1">
    <citation type="journal article" date="2023" name="Nat. Commun.">
        <title>Origin of minicircular mitochondrial genomes in red algae.</title>
        <authorList>
            <person name="Lee Y."/>
            <person name="Cho C.H."/>
            <person name="Lee Y.M."/>
            <person name="Park S.I."/>
            <person name="Yang J.H."/>
            <person name="West J.A."/>
            <person name="Bhattacharya D."/>
            <person name="Yoon H.S."/>
        </authorList>
    </citation>
    <scope>NUCLEOTIDE SEQUENCE [LARGE SCALE GENOMIC DNA]</scope>
    <source>
        <strain evidence="2 3">CCMP1338</strain>
        <tissue evidence="2">Whole cell</tissue>
    </source>
</reference>
<keyword evidence="3" id="KW-1185">Reference proteome</keyword>
<dbReference type="Pfam" id="PF01593">
    <property type="entry name" value="Amino_oxidase"/>
    <property type="match status" value="1"/>
</dbReference>
<evidence type="ECO:0000313" key="2">
    <source>
        <dbReference type="EMBL" id="KAJ8905819.1"/>
    </source>
</evidence>
<proteinExistence type="predicted"/>
<dbReference type="AlphaFoldDB" id="A0AAV8UTG2"/>
<dbReference type="GO" id="GO:0016491">
    <property type="term" value="F:oxidoreductase activity"/>
    <property type="evidence" value="ECO:0007669"/>
    <property type="project" value="InterPro"/>
</dbReference>
<dbReference type="EMBL" id="JAMWBK010000004">
    <property type="protein sequence ID" value="KAJ8905819.1"/>
    <property type="molecule type" value="Genomic_DNA"/>
</dbReference>
<dbReference type="InterPro" id="IPR045892">
    <property type="entry name" value="CrtISO-like"/>
</dbReference>
<organism evidence="2 3">
    <name type="scientific">Rhodosorus marinus</name>
    <dbReference type="NCBI Taxonomy" id="101924"/>
    <lineage>
        <taxon>Eukaryota</taxon>
        <taxon>Rhodophyta</taxon>
        <taxon>Stylonematophyceae</taxon>
        <taxon>Stylonematales</taxon>
        <taxon>Stylonemataceae</taxon>
        <taxon>Rhodosorus</taxon>
    </lineage>
</organism>
<evidence type="ECO:0000313" key="3">
    <source>
        <dbReference type="Proteomes" id="UP001157974"/>
    </source>
</evidence>
<dbReference type="InterPro" id="IPR002937">
    <property type="entry name" value="Amino_oxidase"/>
</dbReference>
<dbReference type="GO" id="GO:0016116">
    <property type="term" value="P:carotenoid metabolic process"/>
    <property type="evidence" value="ECO:0007669"/>
    <property type="project" value="InterPro"/>
</dbReference>
<dbReference type="InterPro" id="IPR036188">
    <property type="entry name" value="FAD/NAD-bd_sf"/>
</dbReference>
<comment type="caution">
    <text evidence="2">The sequence shown here is derived from an EMBL/GenBank/DDBJ whole genome shotgun (WGS) entry which is preliminary data.</text>
</comment>
<feature type="domain" description="Amine oxidase" evidence="1">
    <location>
        <begin position="18"/>
        <end position="492"/>
    </location>
</feature>
<dbReference type="SUPFAM" id="SSF51905">
    <property type="entry name" value="FAD/NAD(P)-binding domain"/>
    <property type="match status" value="1"/>
</dbReference>
<sequence length="508" mass="54795">MSTRSDAAEEVVVIGSGLGGLCAGAMLAQYGKKVLILEAHYEAGGVAHGFTKDGYKFDTGPSFYCGLTDRGSLNPLKMVLDSVGEQVPSVAYDEFQFHFPGETLSIYDNNRRYAQAVRSISPKGAAQLERFTNRMVQMYDALKKIPTIALTANPWAFPKLFLLNGLAFAGLAPFASSLQAPVSKILDEEGVTDAFVRRLIDIECFLLSGLKADGTITAEVAFMVGERDKSIMEYPIGGATAIVDALVRGIEKHGGEVRLRSRVKDINVSRGRVTGVTTADGKVVSAGTVISNATVWDTFSKLLPEGAVPRSYKSRQLATPPVESFMHLHVGFSSSGLDDLIGHHVVSFECEDIAQPGKTCMISIPSVWDPALAPEGQHLAHVYTLESSDGWKRDKGYKEKKKDKAAPLYAALERVIPDLRDRINVDLIGTPLTHETFTRRYKGSYGPAIVAGKGMFPGPGTPVKGLYRVGDSVLPGIGVPAVAASGIICANTLVDYRLTESLMRKLYS</sequence>
<dbReference type="PANTHER" id="PTHR46313">
    <property type="match status" value="1"/>
</dbReference>